<evidence type="ECO:0000256" key="1">
    <source>
        <dbReference type="SAM" id="MobiDB-lite"/>
    </source>
</evidence>
<dbReference type="Proteomes" id="UP001219525">
    <property type="component" value="Unassembled WGS sequence"/>
</dbReference>
<accession>A0AAD6VD51</accession>
<organism evidence="2 3">
    <name type="scientific">Mycena pura</name>
    <dbReference type="NCBI Taxonomy" id="153505"/>
    <lineage>
        <taxon>Eukaryota</taxon>
        <taxon>Fungi</taxon>
        <taxon>Dikarya</taxon>
        <taxon>Basidiomycota</taxon>
        <taxon>Agaricomycotina</taxon>
        <taxon>Agaricomycetes</taxon>
        <taxon>Agaricomycetidae</taxon>
        <taxon>Agaricales</taxon>
        <taxon>Marasmiineae</taxon>
        <taxon>Mycenaceae</taxon>
        <taxon>Mycena</taxon>
    </lineage>
</organism>
<protein>
    <submittedName>
        <fullName evidence="2">Uncharacterized protein</fullName>
    </submittedName>
</protein>
<feature type="compositionally biased region" description="Polar residues" evidence="1">
    <location>
        <begin position="382"/>
        <end position="403"/>
    </location>
</feature>
<feature type="region of interest" description="Disordered" evidence="1">
    <location>
        <begin position="378"/>
        <end position="406"/>
    </location>
</feature>
<keyword evidence="3" id="KW-1185">Reference proteome</keyword>
<comment type="caution">
    <text evidence="2">The sequence shown here is derived from an EMBL/GenBank/DDBJ whole genome shotgun (WGS) entry which is preliminary data.</text>
</comment>
<feature type="compositionally biased region" description="Gly residues" evidence="1">
    <location>
        <begin position="8"/>
        <end position="28"/>
    </location>
</feature>
<name>A0AAD6VD51_9AGAR</name>
<feature type="compositionally biased region" description="Basic residues" evidence="1">
    <location>
        <begin position="115"/>
        <end position="124"/>
    </location>
</feature>
<reference evidence="2" key="1">
    <citation type="submission" date="2023-03" db="EMBL/GenBank/DDBJ databases">
        <title>Massive genome expansion in bonnet fungi (Mycena s.s.) driven by repeated elements and novel gene families across ecological guilds.</title>
        <authorList>
            <consortium name="Lawrence Berkeley National Laboratory"/>
            <person name="Harder C.B."/>
            <person name="Miyauchi S."/>
            <person name="Viragh M."/>
            <person name="Kuo A."/>
            <person name="Thoen E."/>
            <person name="Andreopoulos B."/>
            <person name="Lu D."/>
            <person name="Skrede I."/>
            <person name="Drula E."/>
            <person name="Henrissat B."/>
            <person name="Morin E."/>
            <person name="Kohler A."/>
            <person name="Barry K."/>
            <person name="LaButti K."/>
            <person name="Morin E."/>
            <person name="Salamov A."/>
            <person name="Lipzen A."/>
            <person name="Mereny Z."/>
            <person name="Hegedus B."/>
            <person name="Baldrian P."/>
            <person name="Stursova M."/>
            <person name="Weitz H."/>
            <person name="Taylor A."/>
            <person name="Grigoriev I.V."/>
            <person name="Nagy L.G."/>
            <person name="Martin F."/>
            <person name="Kauserud H."/>
        </authorList>
    </citation>
    <scope>NUCLEOTIDE SEQUENCE</scope>
    <source>
        <strain evidence="2">9144</strain>
    </source>
</reference>
<dbReference type="AlphaFoldDB" id="A0AAD6VD51"/>
<feature type="non-terminal residue" evidence="2">
    <location>
        <position position="1"/>
    </location>
</feature>
<proteinExistence type="predicted"/>
<evidence type="ECO:0000313" key="3">
    <source>
        <dbReference type="Proteomes" id="UP001219525"/>
    </source>
</evidence>
<sequence>MTTTKGSSVGGGGWGMGGAPSGETTPGGRGRREAVDGGGAGRRRQAGCPRGRVQSGGPARTRTRAAVALVEDGGEAVSGGGAGRRRGAGCPRDAQSGGPTRTWKRPWIFGSPRGALRKGARRRSSGGGRPSPRADRAGFRKRRAIGRGDAHSGKSWKSVGDSPPSDWGIEAVPTLDSAEREIKIGGRLAGLVEREKRSELDRNLREKTNLMRRPLCCASDASGTAYAISTTLPTPADNAGSRHPIAKISGGTLPDGTSRPPLATQSVQSGGCVADVEDLEALGEPPSSEPIPSTTATQSVRRWWWLETRMVVTSHHHPNWKWKIILDMPDVRTQNKINEDFFLVSTPFSLQRDDGGCACVWEGRQSNAKQREYINKERGRTSTKGSTGISVNPPTTIPTNSRGWGQRRSLPRRVSVVRGSYETREMYIDGWAEKMVSSHIARSSGRGLPINRSGAAFRFAFVNATIHFLPKSQWLLNLVSASNRPVVPRALLSLPLPPTSPTTTCCIAGSRPADLKGYPDLGMKTPLPANLAMCELFVSLLEVGSSRFQGHREPTYHLLLAAYHPLVGQTVDMHIQRFDGFPDDADAPPWVSRVLPFKLLYWPQPLDFVGKVVGGMTDIPVTPISVRWTCRQMIKPMMINCAWTAGRETFLPSPLLPANLSRVVVQLKSVGRATGFCHPGGDIYLGGPVEYSTTKRAIPTTLPATVDDASRTRPIATISGRTLQTRPSCPPLATQERPE</sequence>
<dbReference type="EMBL" id="JARJCW010000039">
    <property type="protein sequence ID" value="KAJ7206471.1"/>
    <property type="molecule type" value="Genomic_DNA"/>
</dbReference>
<evidence type="ECO:0000313" key="2">
    <source>
        <dbReference type="EMBL" id="KAJ7206471.1"/>
    </source>
</evidence>
<gene>
    <name evidence="2" type="ORF">GGX14DRAFT_396862</name>
</gene>
<feature type="region of interest" description="Disordered" evidence="1">
    <location>
        <begin position="1"/>
        <end position="167"/>
    </location>
</feature>